<proteinExistence type="predicted"/>
<evidence type="ECO:0000313" key="1">
    <source>
        <dbReference type="EMBL" id="SMF65888.1"/>
    </source>
</evidence>
<organism evidence="1 2">
    <name type="scientific">Paenibacillus uliginis N3/975</name>
    <dbReference type="NCBI Taxonomy" id="1313296"/>
    <lineage>
        <taxon>Bacteria</taxon>
        <taxon>Bacillati</taxon>
        <taxon>Bacillota</taxon>
        <taxon>Bacilli</taxon>
        <taxon>Bacillales</taxon>
        <taxon>Paenibacillaceae</taxon>
        <taxon>Paenibacillus</taxon>
    </lineage>
</organism>
<sequence>MYVALGLSVLASFTPISGEDKSKSAVPSQELALAKSSRVAPAPIPTGPVPERILSAAPRQMYLISTRLTKFSLQTAHIFLILKHMLLEPLKFRSNYVDGNAYLHLAL</sequence>
<name>A0A1X7G8I1_9BACL</name>
<dbReference type="EMBL" id="LT840184">
    <property type="protein sequence ID" value="SMF65888.1"/>
    <property type="molecule type" value="Genomic_DNA"/>
</dbReference>
<dbReference type="AlphaFoldDB" id="A0A1X7G8I1"/>
<dbReference type="Proteomes" id="UP000192940">
    <property type="component" value="Chromosome I"/>
</dbReference>
<accession>A0A1X7G8I1</accession>
<evidence type="ECO:0000313" key="2">
    <source>
        <dbReference type="Proteomes" id="UP000192940"/>
    </source>
</evidence>
<dbReference type="STRING" id="1313296.SAMN05661091_0206"/>
<gene>
    <name evidence="1" type="ORF">SAMN05661091_0206</name>
</gene>
<protein>
    <submittedName>
        <fullName evidence="1">Uncharacterized protein</fullName>
    </submittedName>
</protein>
<keyword evidence="2" id="KW-1185">Reference proteome</keyword>
<reference evidence="1 2" key="1">
    <citation type="submission" date="2017-04" db="EMBL/GenBank/DDBJ databases">
        <authorList>
            <person name="Afonso C.L."/>
            <person name="Miller P.J."/>
            <person name="Scott M.A."/>
            <person name="Spackman E."/>
            <person name="Goraichik I."/>
            <person name="Dimitrov K.M."/>
            <person name="Suarez D.L."/>
            <person name="Swayne D.E."/>
        </authorList>
    </citation>
    <scope>NUCLEOTIDE SEQUENCE [LARGE SCALE GENOMIC DNA]</scope>
    <source>
        <strain evidence="1 2">N3/975</strain>
    </source>
</reference>